<accession>A0ACC2H8F9</accession>
<proteinExistence type="predicted"/>
<evidence type="ECO:0000313" key="1">
    <source>
        <dbReference type="EMBL" id="KAJ8012127.1"/>
    </source>
</evidence>
<keyword evidence="2" id="KW-1185">Reference proteome</keyword>
<reference evidence="1" key="1">
    <citation type="submission" date="2021-05" db="EMBL/GenBank/DDBJ databases">
        <authorList>
            <person name="Pan Q."/>
            <person name="Jouanno E."/>
            <person name="Zahm M."/>
            <person name="Klopp C."/>
            <person name="Cabau C."/>
            <person name="Louis A."/>
            <person name="Berthelot C."/>
            <person name="Parey E."/>
            <person name="Roest Crollius H."/>
            <person name="Montfort J."/>
            <person name="Robinson-Rechavi M."/>
            <person name="Bouchez O."/>
            <person name="Lampietro C."/>
            <person name="Lopez Roques C."/>
            <person name="Donnadieu C."/>
            <person name="Postlethwait J."/>
            <person name="Bobe J."/>
            <person name="Dillon D."/>
            <person name="Chandos A."/>
            <person name="von Hippel F."/>
            <person name="Guiguen Y."/>
        </authorList>
    </citation>
    <scope>NUCLEOTIDE SEQUENCE</scope>
    <source>
        <strain evidence="1">YG-Jan2019</strain>
    </source>
</reference>
<organism evidence="1 2">
    <name type="scientific">Dallia pectoralis</name>
    <name type="common">Alaska blackfish</name>
    <dbReference type="NCBI Taxonomy" id="75939"/>
    <lineage>
        <taxon>Eukaryota</taxon>
        <taxon>Metazoa</taxon>
        <taxon>Chordata</taxon>
        <taxon>Craniata</taxon>
        <taxon>Vertebrata</taxon>
        <taxon>Euteleostomi</taxon>
        <taxon>Actinopterygii</taxon>
        <taxon>Neopterygii</taxon>
        <taxon>Teleostei</taxon>
        <taxon>Protacanthopterygii</taxon>
        <taxon>Esociformes</taxon>
        <taxon>Umbridae</taxon>
        <taxon>Dallia</taxon>
    </lineage>
</organism>
<comment type="caution">
    <text evidence="1">The sequence shown here is derived from an EMBL/GenBank/DDBJ whole genome shotgun (WGS) entry which is preliminary data.</text>
</comment>
<dbReference type="EMBL" id="CM055732">
    <property type="protein sequence ID" value="KAJ8012127.1"/>
    <property type="molecule type" value="Genomic_DNA"/>
</dbReference>
<dbReference type="Proteomes" id="UP001157502">
    <property type="component" value="Chromosome 5"/>
</dbReference>
<name>A0ACC2H8F9_DALPE</name>
<sequence length="133" mass="14142">MHRSRQLRWWSCGINGAIDAVLSTVSPRDPCASMLNRGSTGFLSSVPVSVDDDQQAVSAATVACSVVAATKRNTSCSTLIVGLSCLPPLLSPSPPCERTLLRLPGKLAGGGRGKKRRLNRRRFHGVRQCPGST</sequence>
<gene>
    <name evidence="1" type="ORF">DPEC_G00065450</name>
</gene>
<protein>
    <submittedName>
        <fullName evidence="1">Uncharacterized protein</fullName>
    </submittedName>
</protein>
<evidence type="ECO:0000313" key="2">
    <source>
        <dbReference type="Proteomes" id="UP001157502"/>
    </source>
</evidence>